<dbReference type="EMBL" id="CALSGD010001469">
    <property type="protein sequence ID" value="CAH6811658.1"/>
    <property type="molecule type" value="Genomic_DNA"/>
</dbReference>
<evidence type="ECO:0000313" key="3">
    <source>
        <dbReference type="Proteomes" id="UP001152836"/>
    </source>
</evidence>
<keyword evidence="3" id="KW-1185">Reference proteome</keyword>
<dbReference type="Proteomes" id="UP001152836">
    <property type="component" value="Unassembled WGS sequence"/>
</dbReference>
<protein>
    <submittedName>
        <fullName evidence="2">AL845275.1 protein</fullName>
    </submittedName>
</protein>
<sequence>METAPAFPRAARPGPRLRAAGPARFTGRQQSPLRPRRPPPSWRGQAAPAFPAARALLPHSRRARSRRAAGKAEPPPPPSPPPAPPQEARTVGRTAPRVCSRTTDGLEPLRCLTPGSRQQSRGCILHMGPNLAHCTRFSLQLRVCTGEVGW</sequence>
<feature type="region of interest" description="Disordered" evidence="1">
    <location>
        <begin position="1"/>
        <end position="102"/>
    </location>
</feature>
<gene>
    <name evidence="2" type="primary">AL845275.1</name>
    <name evidence="2" type="ORF">PHOROB_LOCUS10938</name>
</gene>
<feature type="compositionally biased region" description="Basic residues" evidence="1">
    <location>
        <begin position="59"/>
        <end position="69"/>
    </location>
</feature>
<name>A0AAU9ZQP6_PHORO</name>
<feature type="compositionally biased region" description="Pro residues" evidence="1">
    <location>
        <begin position="73"/>
        <end position="85"/>
    </location>
</feature>
<accession>A0AAU9ZQP6</accession>
<proteinExistence type="predicted"/>
<comment type="caution">
    <text evidence="2">The sequence shown here is derived from an EMBL/GenBank/DDBJ whole genome shotgun (WGS) entry which is preliminary data.</text>
</comment>
<evidence type="ECO:0000313" key="2">
    <source>
        <dbReference type="EMBL" id="CAH6811658.1"/>
    </source>
</evidence>
<feature type="compositionally biased region" description="Low complexity" evidence="1">
    <location>
        <begin position="1"/>
        <end position="33"/>
    </location>
</feature>
<dbReference type="AlphaFoldDB" id="A0AAU9ZQP6"/>
<evidence type="ECO:0000256" key="1">
    <source>
        <dbReference type="SAM" id="MobiDB-lite"/>
    </source>
</evidence>
<feature type="compositionally biased region" description="Low complexity" evidence="1">
    <location>
        <begin position="42"/>
        <end position="58"/>
    </location>
</feature>
<reference evidence="2" key="1">
    <citation type="submission" date="2022-06" db="EMBL/GenBank/DDBJ databases">
        <authorList>
            <person name="Andreotti S."/>
            <person name="Wyler E."/>
        </authorList>
    </citation>
    <scope>NUCLEOTIDE SEQUENCE</scope>
</reference>
<organism evidence="2 3">
    <name type="scientific">Phodopus roborovskii</name>
    <name type="common">Roborovski's desert hamster</name>
    <name type="synonym">Cricetulus roborovskii</name>
    <dbReference type="NCBI Taxonomy" id="109678"/>
    <lineage>
        <taxon>Eukaryota</taxon>
        <taxon>Metazoa</taxon>
        <taxon>Chordata</taxon>
        <taxon>Craniata</taxon>
        <taxon>Vertebrata</taxon>
        <taxon>Euteleostomi</taxon>
        <taxon>Mammalia</taxon>
        <taxon>Eutheria</taxon>
        <taxon>Euarchontoglires</taxon>
        <taxon>Glires</taxon>
        <taxon>Rodentia</taxon>
        <taxon>Myomorpha</taxon>
        <taxon>Muroidea</taxon>
        <taxon>Cricetidae</taxon>
        <taxon>Cricetinae</taxon>
        <taxon>Phodopus</taxon>
    </lineage>
</organism>